<dbReference type="Proteomes" id="UP000218437">
    <property type="component" value="Chromosome"/>
</dbReference>
<reference evidence="2 3" key="1">
    <citation type="submission" date="2017-09" db="EMBL/GenBank/DDBJ databases">
        <title>Complete genome sequence of Janthinobacterium svalbardensis PAMC 27463.</title>
        <authorList>
            <person name="Cho Y.-J."/>
            <person name="Cho A."/>
            <person name="Kim O.-S."/>
            <person name="Lee J.-I."/>
        </authorList>
    </citation>
    <scope>NUCLEOTIDE SEQUENCE [LARGE SCALE GENOMIC DNA]</scope>
    <source>
        <strain evidence="2 3">PAMC 27463</strain>
    </source>
</reference>
<gene>
    <name evidence="2" type="ORF">CNX70_07740</name>
</gene>
<sequence length="115" mass="12072">MSTSTSPLANSAPALIRIFDHFRDAQQARSALLDAGFPAHAVQLDTVDDEAVPVQGKAAWRGMFRLVVAIGTPDERERAHAIVQACNGCDIEQRTASHAAGRRAGTGAGKHALAG</sequence>
<dbReference type="KEGG" id="jsv:CNX70_07740"/>
<evidence type="ECO:0000313" key="2">
    <source>
        <dbReference type="EMBL" id="ATD60093.1"/>
    </source>
</evidence>
<feature type="region of interest" description="Disordered" evidence="1">
    <location>
        <begin position="95"/>
        <end position="115"/>
    </location>
</feature>
<evidence type="ECO:0000256" key="1">
    <source>
        <dbReference type="SAM" id="MobiDB-lite"/>
    </source>
</evidence>
<dbReference type="RefSeq" id="WP_096234227.1">
    <property type="nucleotide sequence ID" value="NZ_CP023422.1"/>
</dbReference>
<proteinExistence type="predicted"/>
<accession>A0A290WT99</accession>
<organism evidence="2 3">
    <name type="scientific">Janthinobacterium svalbardensis</name>
    <dbReference type="NCBI Taxonomy" id="368607"/>
    <lineage>
        <taxon>Bacteria</taxon>
        <taxon>Pseudomonadati</taxon>
        <taxon>Pseudomonadota</taxon>
        <taxon>Betaproteobacteria</taxon>
        <taxon>Burkholderiales</taxon>
        <taxon>Oxalobacteraceae</taxon>
        <taxon>Janthinobacterium</taxon>
    </lineage>
</organism>
<dbReference type="EMBL" id="CP023422">
    <property type="protein sequence ID" value="ATD60093.1"/>
    <property type="molecule type" value="Genomic_DNA"/>
</dbReference>
<name>A0A290WT99_9BURK</name>
<keyword evidence="3" id="KW-1185">Reference proteome</keyword>
<protein>
    <submittedName>
        <fullName evidence="2">Uncharacterized protein</fullName>
    </submittedName>
</protein>
<dbReference type="AlphaFoldDB" id="A0A290WT99"/>
<evidence type="ECO:0000313" key="3">
    <source>
        <dbReference type="Proteomes" id="UP000218437"/>
    </source>
</evidence>